<keyword evidence="1" id="KW-0732">Signal</keyword>
<evidence type="ECO:0000313" key="4">
    <source>
        <dbReference type="RefSeq" id="XP_026283325.1"/>
    </source>
</evidence>
<dbReference type="RefSeq" id="XP_052125266.1">
    <property type="nucleotide sequence ID" value="XM_052269306.1"/>
</dbReference>
<dbReference type="SUPFAM" id="SSF100895">
    <property type="entry name" value="Kazal-type serine protease inhibitors"/>
    <property type="match status" value="1"/>
</dbReference>
<dbReference type="GO" id="GO:0004867">
    <property type="term" value="F:serine-type endopeptidase inhibitor activity"/>
    <property type="evidence" value="ECO:0007669"/>
    <property type="project" value="UniProtKB-KW"/>
</dbReference>
<dbReference type="Pfam" id="PF07648">
    <property type="entry name" value="Kazal_2"/>
    <property type="match status" value="1"/>
</dbReference>
<dbReference type="Proteomes" id="UP000504606">
    <property type="component" value="Unplaced"/>
</dbReference>
<dbReference type="InterPro" id="IPR002350">
    <property type="entry name" value="Kazal_dom"/>
</dbReference>
<evidence type="ECO:0000313" key="3">
    <source>
        <dbReference type="Proteomes" id="UP000504606"/>
    </source>
</evidence>
<protein>
    <submittedName>
        <fullName evidence="4 5">Serine protease inhibitor dipetalogastin-like</fullName>
    </submittedName>
</protein>
<gene>
    <name evidence="4 5" type="primary">LOC113209829</name>
</gene>
<sequence>MLPAMLLLLAPLALACPCPPATAASEVCGSDLATYPSQCHLDCAAEPGLSLQHPGPCSPQDPAQQRRRLLASEELRQWDECNKGRDCPAATCSECGPDDRDCAVMCRLNCECGCGGYPPGGMDYRLWEACNEGRGCLGRAATCTVKCVGEEDEKECRDPCERDWRRCDCGCTQLAGNRTKVRREVKAVGKSTKENNQES</sequence>
<evidence type="ECO:0000259" key="2">
    <source>
        <dbReference type="PROSITE" id="PS51465"/>
    </source>
</evidence>
<feature type="signal peptide" evidence="1">
    <location>
        <begin position="1"/>
        <end position="15"/>
    </location>
</feature>
<dbReference type="AlphaFoldDB" id="A0A6J1SVH5"/>
<feature type="chain" id="PRO_5044639506" evidence="1">
    <location>
        <begin position="16"/>
        <end position="199"/>
    </location>
</feature>
<evidence type="ECO:0000313" key="5">
    <source>
        <dbReference type="RefSeq" id="XP_052125266.1"/>
    </source>
</evidence>
<feature type="domain" description="Kazal-like" evidence="2">
    <location>
        <begin position="10"/>
        <end position="59"/>
    </location>
</feature>
<dbReference type="InterPro" id="IPR036058">
    <property type="entry name" value="Kazal_dom_sf"/>
</dbReference>
<proteinExistence type="predicted"/>
<evidence type="ECO:0000256" key="1">
    <source>
        <dbReference type="SAM" id="SignalP"/>
    </source>
</evidence>
<keyword evidence="3" id="KW-1185">Reference proteome</keyword>
<keyword evidence="4 5" id="KW-0722">Serine protease inhibitor</keyword>
<dbReference type="GeneID" id="113209829"/>
<accession>A0A6J1SVH5</accession>
<name>A0A6J1SVH5_FRAOC</name>
<reference evidence="4 5" key="1">
    <citation type="submission" date="2025-04" db="UniProtKB">
        <authorList>
            <consortium name="RefSeq"/>
        </authorList>
    </citation>
    <scope>IDENTIFICATION</scope>
    <source>
        <tissue evidence="4 5">Whole organism</tissue>
    </source>
</reference>
<keyword evidence="4 5" id="KW-0646">Protease inhibitor</keyword>
<dbReference type="RefSeq" id="XP_026283325.1">
    <property type="nucleotide sequence ID" value="XM_026427540.2"/>
</dbReference>
<dbReference type="PROSITE" id="PS51465">
    <property type="entry name" value="KAZAL_2"/>
    <property type="match status" value="1"/>
</dbReference>
<organism evidence="3 4">
    <name type="scientific">Frankliniella occidentalis</name>
    <name type="common">Western flower thrips</name>
    <name type="synonym">Euthrips occidentalis</name>
    <dbReference type="NCBI Taxonomy" id="133901"/>
    <lineage>
        <taxon>Eukaryota</taxon>
        <taxon>Metazoa</taxon>
        <taxon>Ecdysozoa</taxon>
        <taxon>Arthropoda</taxon>
        <taxon>Hexapoda</taxon>
        <taxon>Insecta</taxon>
        <taxon>Pterygota</taxon>
        <taxon>Neoptera</taxon>
        <taxon>Paraneoptera</taxon>
        <taxon>Thysanoptera</taxon>
        <taxon>Terebrantia</taxon>
        <taxon>Thripoidea</taxon>
        <taxon>Thripidae</taxon>
        <taxon>Frankliniella</taxon>
    </lineage>
</organism>
<dbReference type="KEGG" id="foc:113209829"/>
<dbReference type="Gene3D" id="3.30.60.30">
    <property type="match status" value="1"/>
</dbReference>
<dbReference type="SMART" id="SM00280">
    <property type="entry name" value="KAZAL"/>
    <property type="match status" value="1"/>
</dbReference>
<dbReference type="CDD" id="cd00104">
    <property type="entry name" value="KAZAL_FS"/>
    <property type="match status" value="1"/>
</dbReference>